<name>A0A1J0GK94_9CLOT</name>
<dbReference type="AlphaFoldDB" id="A0A1J0GK94"/>
<proteinExistence type="predicted"/>
<dbReference type="RefSeq" id="WP_071614087.1">
    <property type="nucleotide sequence ID" value="NZ_CP015756.1"/>
</dbReference>
<dbReference type="OrthoDB" id="1916377at2"/>
<evidence type="ECO:0000313" key="2">
    <source>
        <dbReference type="Proteomes" id="UP000182569"/>
    </source>
</evidence>
<keyword evidence="2" id="KW-1185">Reference proteome</keyword>
<protein>
    <submittedName>
        <fullName evidence="1">Uncharacterized protein</fullName>
    </submittedName>
</protein>
<organism evidence="1 2">
    <name type="scientific">Clostridium estertheticum subsp. estertheticum</name>
    <dbReference type="NCBI Taxonomy" id="1552"/>
    <lineage>
        <taxon>Bacteria</taxon>
        <taxon>Bacillati</taxon>
        <taxon>Bacillota</taxon>
        <taxon>Clostridia</taxon>
        <taxon>Eubacteriales</taxon>
        <taxon>Clostridiaceae</taxon>
        <taxon>Clostridium</taxon>
    </lineage>
</organism>
<reference evidence="2" key="1">
    <citation type="journal article" date="2016" name="Front. Microbiol.">
        <title>Complete Genome Sequence of Clostridium estertheticum DSM 8809, a Microbe Identified in Spoiled Vacuum Packed Beef.</title>
        <authorList>
            <person name="Yu Z."/>
            <person name="Gunn L."/>
            <person name="Brennan E."/>
            <person name="Reid R."/>
            <person name="Wall P.G."/>
            <person name="Gaora O.P."/>
            <person name="Hurley D."/>
            <person name="Bolton D."/>
            <person name="Fanning S."/>
        </authorList>
    </citation>
    <scope>NUCLEOTIDE SEQUENCE [LARGE SCALE GENOMIC DNA]</scope>
    <source>
        <strain evidence="2">DSM 8809</strain>
    </source>
</reference>
<evidence type="ECO:0000313" key="1">
    <source>
        <dbReference type="EMBL" id="APC41796.1"/>
    </source>
</evidence>
<accession>A0A1J0GK94</accession>
<dbReference type="Proteomes" id="UP000182569">
    <property type="component" value="Chromosome"/>
</dbReference>
<sequence length="68" mass="7781">MDYSKLEEVIGIGYVCDVSSAKKGIIDFLSGEDTYRDSISKDRFNSYKKGREIAVEIENILNENQRDN</sequence>
<dbReference type="KEGG" id="ceu:A7L45_17840"/>
<dbReference type="EMBL" id="CP015756">
    <property type="protein sequence ID" value="APC41796.1"/>
    <property type="molecule type" value="Genomic_DNA"/>
</dbReference>
<dbReference type="STRING" id="1552.A7L45_17840"/>
<gene>
    <name evidence="1" type="ORF">A7L45_17840</name>
</gene>